<reference evidence="3" key="1">
    <citation type="journal article" date="2019" name="Int. J. Syst. Evol. Microbiol.">
        <title>The Global Catalogue of Microorganisms (GCM) 10K type strain sequencing project: providing services to taxonomists for standard genome sequencing and annotation.</title>
        <authorList>
            <consortium name="The Broad Institute Genomics Platform"/>
            <consortium name="The Broad Institute Genome Sequencing Center for Infectious Disease"/>
            <person name="Wu L."/>
            <person name="Ma J."/>
        </authorList>
    </citation>
    <scope>NUCLEOTIDE SEQUENCE [LARGE SCALE GENOMIC DNA]</scope>
    <source>
        <strain evidence="3">CGMCC 4.7241</strain>
    </source>
</reference>
<protein>
    <submittedName>
        <fullName evidence="2">VOC family protein</fullName>
    </submittedName>
</protein>
<evidence type="ECO:0000259" key="1">
    <source>
        <dbReference type="Pfam" id="PF18029"/>
    </source>
</evidence>
<proteinExistence type="predicted"/>
<evidence type="ECO:0000313" key="3">
    <source>
        <dbReference type="Proteomes" id="UP001595699"/>
    </source>
</evidence>
<keyword evidence="3" id="KW-1185">Reference proteome</keyword>
<sequence length="107" mass="11888">MLKIGAIIVNVADRHRGAEFWAKALGYEHDEHNQDFLFDPSGKGTRVHVDETDRSHLDLWAEPGQAQAEVERLLALGATKPDWVYPEGADFVVLADTEGNLFCIIGD</sequence>
<comment type="caution">
    <text evidence="2">The sequence shown here is derived from an EMBL/GenBank/DDBJ whole genome shotgun (WGS) entry which is preliminary data.</text>
</comment>
<dbReference type="CDD" id="cd06587">
    <property type="entry name" value="VOC"/>
    <property type="match status" value="1"/>
</dbReference>
<dbReference type="PANTHER" id="PTHR35908">
    <property type="entry name" value="HYPOTHETICAL FUSION PROTEIN"/>
    <property type="match status" value="1"/>
</dbReference>
<dbReference type="PANTHER" id="PTHR35908:SF1">
    <property type="entry name" value="CONSERVED PROTEIN"/>
    <property type="match status" value="1"/>
</dbReference>
<accession>A0ABV7YIP7</accession>
<dbReference type="InterPro" id="IPR029068">
    <property type="entry name" value="Glyas_Bleomycin-R_OHBP_Dase"/>
</dbReference>
<organism evidence="2 3">
    <name type="scientific">Tenggerimyces flavus</name>
    <dbReference type="NCBI Taxonomy" id="1708749"/>
    <lineage>
        <taxon>Bacteria</taxon>
        <taxon>Bacillati</taxon>
        <taxon>Actinomycetota</taxon>
        <taxon>Actinomycetes</taxon>
        <taxon>Propionibacteriales</taxon>
        <taxon>Nocardioidaceae</taxon>
        <taxon>Tenggerimyces</taxon>
    </lineage>
</organism>
<dbReference type="Pfam" id="PF18029">
    <property type="entry name" value="Glyoxalase_6"/>
    <property type="match status" value="1"/>
</dbReference>
<dbReference type="RefSeq" id="WP_205120854.1">
    <property type="nucleotide sequence ID" value="NZ_JAFBCM010000001.1"/>
</dbReference>
<dbReference type="EMBL" id="JBHRZH010000021">
    <property type="protein sequence ID" value="MFC3763960.1"/>
    <property type="molecule type" value="Genomic_DNA"/>
</dbReference>
<dbReference type="Proteomes" id="UP001595699">
    <property type="component" value="Unassembled WGS sequence"/>
</dbReference>
<dbReference type="InterPro" id="IPR041581">
    <property type="entry name" value="Glyoxalase_6"/>
</dbReference>
<evidence type="ECO:0000313" key="2">
    <source>
        <dbReference type="EMBL" id="MFC3763960.1"/>
    </source>
</evidence>
<name>A0ABV7YIP7_9ACTN</name>
<dbReference type="Gene3D" id="3.10.180.10">
    <property type="entry name" value="2,3-Dihydroxybiphenyl 1,2-Dioxygenase, domain 1"/>
    <property type="match status" value="1"/>
</dbReference>
<feature type="domain" description="Glyoxalase-like" evidence="1">
    <location>
        <begin position="7"/>
        <end position="105"/>
    </location>
</feature>
<dbReference type="SUPFAM" id="SSF54593">
    <property type="entry name" value="Glyoxalase/Bleomycin resistance protein/Dihydroxybiphenyl dioxygenase"/>
    <property type="match status" value="1"/>
</dbReference>
<gene>
    <name evidence="2" type="ORF">ACFOUW_24200</name>
</gene>